<dbReference type="InterPro" id="IPR014825">
    <property type="entry name" value="DNA_alkylation"/>
</dbReference>
<dbReference type="PANTHER" id="PTHR41291:SF1">
    <property type="entry name" value="DNA ALKYLATION REPAIR PROTEIN"/>
    <property type="match status" value="1"/>
</dbReference>
<keyword evidence="3" id="KW-1185">Reference proteome</keyword>
<dbReference type="KEGG" id="tsv:DSM104635_01679"/>
<name>A0A6I6MPY3_9CAUL</name>
<accession>A0A6I6MPY3</accession>
<evidence type="ECO:0000313" key="2">
    <source>
        <dbReference type="EMBL" id="QGZ94847.1"/>
    </source>
</evidence>
<gene>
    <name evidence="2" type="ORF">DSM104635_01679</name>
</gene>
<reference evidence="3" key="1">
    <citation type="submission" date="2019-12" db="EMBL/GenBank/DDBJ databases">
        <title>Complete genome of Terracaulis silvestris 0127_4.</title>
        <authorList>
            <person name="Vieira S."/>
            <person name="Riedel T."/>
            <person name="Sproer C."/>
            <person name="Pascual J."/>
            <person name="Boedeker C."/>
            <person name="Overmann J."/>
        </authorList>
    </citation>
    <scope>NUCLEOTIDE SEQUENCE [LARGE SCALE GENOMIC DNA]</scope>
    <source>
        <strain evidence="3">0127_4</strain>
    </source>
</reference>
<dbReference type="RefSeq" id="WP_158765750.1">
    <property type="nucleotide sequence ID" value="NZ_CP047045.1"/>
</dbReference>
<dbReference type="InterPro" id="IPR014922">
    <property type="entry name" value="YdhG-like"/>
</dbReference>
<protein>
    <recommendedName>
        <fullName evidence="1">YdhG-like domain-containing protein</fullName>
    </recommendedName>
</protein>
<dbReference type="EMBL" id="CP047045">
    <property type="protein sequence ID" value="QGZ94847.1"/>
    <property type="molecule type" value="Genomic_DNA"/>
</dbReference>
<dbReference type="AlphaFoldDB" id="A0A6I6MPY3"/>
<dbReference type="PANTHER" id="PTHR41291">
    <property type="entry name" value="DNA ALKYLATION REPAIR PROTEIN"/>
    <property type="match status" value="1"/>
</dbReference>
<proteinExistence type="predicted"/>
<dbReference type="Pfam" id="PF08818">
    <property type="entry name" value="DUF1801"/>
    <property type="match status" value="1"/>
</dbReference>
<evidence type="ECO:0000313" key="3">
    <source>
        <dbReference type="Proteomes" id="UP000431269"/>
    </source>
</evidence>
<feature type="domain" description="YdhG-like" evidence="1">
    <location>
        <begin position="17"/>
        <end position="109"/>
    </location>
</feature>
<evidence type="ECO:0000259" key="1">
    <source>
        <dbReference type="Pfam" id="PF08818"/>
    </source>
</evidence>
<dbReference type="Proteomes" id="UP000431269">
    <property type="component" value="Chromosome"/>
</dbReference>
<dbReference type="SUPFAM" id="SSF48371">
    <property type="entry name" value="ARM repeat"/>
    <property type="match status" value="1"/>
</dbReference>
<dbReference type="Gene3D" id="1.25.10.90">
    <property type="match status" value="1"/>
</dbReference>
<dbReference type="SUPFAM" id="SSF159888">
    <property type="entry name" value="YdhG-like"/>
    <property type="match status" value="1"/>
</dbReference>
<dbReference type="InterPro" id="IPR016024">
    <property type="entry name" value="ARM-type_fold"/>
</dbReference>
<dbReference type="CDD" id="cd06561">
    <property type="entry name" value="AlkD_like"/>
    <property type="match status" value="1"/>
</dbReference>
<sequence>MSAKDADAYLAKLSADKRATLDEVRKAIRAAAPDAEEGLSYGMPAFIQGKPIAGYNASANHCSYFPMSGAITSKLAADLKQYEVSKGGFRFPIGKPPSAVLIKKLVQARLAEIGSVAKKSPAKKAKKAAAKTAAPDVKSVLAELKRGSSPAYKADLAKRYGIVTKAPVYGVAVGTLRMMAKRIGYNRALAEQLWKSGVHDARMLATMIDDPADVTPAQMDRWVKDCDNWGLVDTACFHYWDRSPHAFKQIEKWAKAKEEFTKRAAFALLASAALHKTITDEQCLRGLELIEHNASDPRNFVKKAVNWALRAIGGKKSSKCRAAARELAEQLSVSEDATERWVGKDAMRAFDRPAKK</sequence>
<dbReference type="Pfam" id="PF08713">
    <property type="entry name" value="DNA_alkylation"/>
    <property type="match status" value="1"/>
</dbReference>
<dbReference type="Gene3D" id="3.90.1150.200">
    <property type="match status" value="1"/>
</dbReference>
<organism evidence="2 3">
    <name type="scientific">Terricaulis silvestris</name>
    <dbReference type="NCBI Taxonomy" id="2686094"/>
    <lineage>
        <taxon>Bacteria</taxon>
        <taxon>Pseudomonadati</taxon>
        <taxon>Pseudomonadota</taxon>
        <taxon>Alphaproteobacteria</taxon>
        <taxon>Caulobacterales</taxon>
        <taxon>Caulobacteraceae</taxon>
        <taxon>Terricaulis</taxon>
    </lineage>
</organism>